<dbReference type="AlphaFoldDB" id="A0A2W0CBU2"/>
<evidence type="ECO:0000313" key="2">
    <source>
        <dbReference type="Proteomes" id="UP000247459"/>
    </source>
</evidence>
<accession>A0A2W0CBU2</accession>
<gene>
    <name evidence="1" type="ORF">PIL02S_01847</name>
</gene>
<organism evidence="1 2">
    <name type="scientific">Paenibacillus illinoisensis</name>
    <dbReference type="NCBI Taxonomy" id="59845"/>
    <lineage>
        <taxon>Bacteria</taxon>
        <taxon>Bacillati</taxon>
        <taxon>Bacillota</taxon>
        <taxon>Bacilli</taxon>
        <taxon>Bacillales</taxon>
        <taxon>Paenibacillaceae</taxon>
        <taxon>Paenibacillus</taxon>
    </lineage>
</organism>
<name>A0A2W0CBU2_9BACL</name>
<evidence type="ECO:0000313" key="1">
    <source>
        <dbReference type="EMBL" id="PYY29647.1"/>
    </source>
</evidence>
<sequence length="60" mass="6664">MYGTEVMTAYLDMFVAGNSSLLLNCRKDTSYPLDSTPVKALQIPILKGYLKKSYNLLATT</sequence>
<reference evidence="1 2" key="1">
    <citation type="submission" date="2018-01" db="EMBL/GenBank/DDBJ databases">
        <title>Genome sequence of the PGP bacterium Paenibacillus illinoisensis E3.</title>
        <authorList>
            <person name="Rolli E."/>
            <person name="Marasco R."/>
            <person name="Bessem C."/>
            <person name="Michoud G."/>
            <person name="Gaiarsa S."/>
            <person name="Borin S."/>
            <person name="Daffonchio D."/>
        </authorList>
    </citation>
    <scope>NUCLEOTIDE SEQUENCE [LARGE SCALE GENOMIC DNA]</scope>
    <source>
        <strain evidence="1 2">E3</strain>
    </source>
</reference>
<dbReference type="EMBL" id="PRLG01000015">
    <property type="protein sequence ID" value="PYY29647.1"/>
    <property type="molecule type" value="Genomic_DNA"/>
</dbReference>
<proteinExistence type="predicted"/>
<comment type="caution">
    <text evidence="1">The sequence shown here is derived from an EMBL/GenBank/DDBJ whole genome shotgun (WGS) entry which is preliminary data.</text>
</comment>
<dbReference type="Proteomes" id="UP000247459">
    <property type="component" value="Unassembled WGS sequence"/>
</dbReference>
<protein>
    <submittedName>
        <fullName evidence="1">Uncharacterized protein</fullName>
    </submittedName>
</protein>